<dbReference type="Pfam" id="PF00005">
    <property type="entry name" value="ABC_tran"/>
    <property type="match status" value="1"/>
</dbReference>
<accession>A0A9D6V3T3</accession>
<keyword evidence="1" id="KW-0813">Transport</keyword>
<evidence type="ECO:0000313" key="5">
    <source>
        <dbReference type="EMBL" id="MBI5251571.1"/>
    </source>
</evidence>
<evidence type="ECO:0000259" key="4">
    <source>
        <dbReference type="PROSITE" id="PS50893"/>
    </source>
</evidence>
<feature type="domain" description="ABC transporter" evidence="4">
    <location>
        <begin position="18"/>
        <end position="268"/>
    </location>
</feature>
<keyword evidence="3 5" id="KW-0067">ATP-binding</keyword>
<evidence type="ECO:0000256" key="1">
    <source>
        <dbReference type="ARBA" id="ARBA00022448"/>
    </source>
</evidence>
<dbReference type="Gene3D" id="3.40.50.300">
    <property type="entry name" value="P-loop containing nucleotide triphosphate hydrolases"/>
    <property type="match status" value="1"/>
</dbReference>
<dbReference type="EMBL" id="JACRDE010000495">
    <property type="protein sequence ID" value="MBI5251571.1"/>
    <property type="molecule type" value="Genomic_DNA"/>
</dbReference>
<keyword evidence="2" id="KW-0547">Nucleotide-binding</keyword>
<dbReference type="GO" id="GO:0016887">
    <property type="term" value="F:ATP hydrolysis activity"/>
    <property type="evidence" value="ECO:0007669"/>
    <property type="project" value="InterPro"/>
</dbReference>
<dbReference type="PROSITE" id="PS50893">
    <property type="entry name" value="ABC_TRANSPORTER_2"/>
    <property type="match status" value="1"/>
</dbReference>
<dbReference type="InterPro" id="IPR003439">
    <property type="entry name" value="ABC_transporter-like_ATP-bd"/>
</dbReference>
<evidence type="ECO:0000256" key="3">
    <source>
        <dbReference type="ARBA" id="ARBA00022840"/>
    </source>
</evidence>
<evidence type="ECO:0000256" key="2">
    <source>
        <dbReference type="ARBA" id="ARBA00022741"/>
    </source>
</evidence>
<dbReference type="Proteomes" id="UP000807825">
    <property type="component" value="Unassembled WGS sequence"/>
</dbReference>
<dbReference type="PANTHER" id="PTHR43776">
    <property type="entry name" value="TRANSPORT ATP-BINDING PROTEIN"/>
    <property type="match status" value="1"/>
</dbReference>
<dbReference type="SMART" id="SM00382">
    <property type="entry name" value="AAA"/>
    <property type="match status" value="1"/>
</dbReference>
<dbReference type="PROSITE" id="PS00211">
    <property type="entry name" value="ABC_TRANSPORTER_1"/>
    <property type="match status" value="1"/>
</dbReference>
<dbReference type="NCBIfam" id="NF008453">
    <property type="entry name" value="PRK11308.1"/>
    <property type="match status" value="1"/>
</dbReference>
<dbReference type="GO" id="GO:0005524">
    <property type="term" value="F:ATP binding"/>
    <property type="evidence" value="ECO:0007669"/>
    <property type="project" value="UniProtKB-KW"/>
</dbReference>
<dbReference type="InterPro" id="IPR013563">
    <property type="entry name" value="Oligopep_ABC_C"/>
</dbReference>
<dbReference type="GO" id="GO:0015833">
    <property type="term" value="P:peptide transport"/>
    <property type="evidence" value="ECO:0007669"/>
    <property type="project" value="InterPro"/>
</dbReference>
<gene>
    <name evidence="5" type="ORF">HY912_18935</name>
</gene>
<dbReference type="InterPro" id="IPR050319">
    <property type="entry name" value="ABC_transp_ATP-bind"/>
</dbReference>
<dbReference type="GO" id="GO:0055085">
    <property type="term" value="P:transmembrane transport"/>
    <property type="evidence" value="ECO:0007669"/>
    <property type="project" value="UniProtKB-ARBA"/>
</dbReference>
<dbReference type="CDD" id="cd03257">
    <property type="entry name" value="ABC_NikE_OppD_transporters"/>
    <property type="match status" value="1"/>
</dbReference>
<dbReference type="Pfam" id="PF08352">
    <property type="entry name" value="oligo_HPY"/>
    <property type="match status" value="1"/>
</dbReference>
<sequence>MSTDSACQAVDSAATQLVKVEALVKYFPVRKSLFSRTIQYVHAVDGVDLEIFPGETLGLVGESGCGKSTLGRLILRLERPSSGKILFEGNDIGGLGPADIKEVRRRMQVIFQDPYSSLNPRKTVESILMEPLTIHNIGTRAERHERALQLMEEVGLRPEYLKRYPHEFSGGQRQRIGIARALALNPSLIIADEPVSALDVSIRSQVLNLMEDLQQKYGLTYLFVSHDLSVVEHISDRVAVMYLGKILETGPKPDIYERTLHPYTEALLSAVPIPDPTVKRNRIILEGDVPSPIDPPSGCRFHPRCWLRIPVCKEVIPPLHDVGGGHMAACHVRAPAFPIPM</sequence>
<proteinExistence type="predicted"/>
<dbReference type="NCBIfam" id="TIGR01727">
    <property type="entry name" value="oligo_HPY"/>
    <property type="match status" value="1"/>
</dbReference>
<dbReference type="AlphaFoldDB" id="A0A9D6V3T3"/>
<evidence type="ECO:0000313" key="6">
    <source>
        <dbReference type="Proteomes" id="UP000807825"/>
    </source>
</evidence>
<dbReference type="InterPro" id="IPR003593">
    <property type="entry name" value="AAA+_ATPase"/>
</dbReference>
<protein>
    <submittedName>
        <fullName evidence="5">Dipeptide ABC transporter ATP-binding protein</fullName>
    </submittedName>
</protein>
<organism evidence="5 6">
    <name type="scientific">Desulfomonile tiedjei</name>
    <dbReference type="NCBI Taxonomy" id="2358"/>
    <lineage>
        <taxon>Bacteria</taxon>
        <taxon>Pseudomonadati</taxon>
        <taxon>Thermodesulfobacteriota</taxon>
        <taxon>Desulfomonilia</taxon>
        <taxon>Desulfomonilales</taxon>
        <taxon>Desulfomonilaceae</taxon>
        <taxon>Desulfomonile</taxon>
    </lineage>
</organism>
<dbReference type="FunFam" id="3.40.50.300:FF:000016">
    <property type="entry name" value="Oligopeptide ABC transporter ATP-binding component"/>
    <property type="match status" value="1"/>
</dbReference>
<comment type="caution">
    <text evidence="5">The sequence shown here is derived from an EMBL/GenBank/DDBJ whole genome shotgun (WGS) entry which is preliminary data.</text>
</comment>
<dbReference type="InterPro" id="IPR017871">
    <property type="entry name" value="ABC_transporter-like_CS"/>
</dbReference>
<dbReference type="InterPro" id="IPR027417">
    <property type="entry name" value="P-loop_NTPase"/>
</dbReference>
<reference evidence="5" key="1">
    <citation type="submission" date="2020-07" db="EMBL/GenBank/DDBJ databases">
        <title>Huge and variable diversity of episymbiotic CPR bacteria and DPANN archaea in groundwater ecosystems.</title>
        <authorList>
            <person name="He C.Y."/>
            <person name="Keren R."/>
            <person name="Whittaker M."/>
            <person name="Farag I.F."/>
            <person name="Doudna J."/>
            <person name="Cate J.H.D."/>
            <person name="Banfield J.F."/>
        </authorList>
    </citation>
    <scope>NUCLEOTIDE SEQUENCE</scope>
    <source>
        <strain evidence="5">NC_groundwater_1664_Pr3_B-0.1um_52_9</strain>
    </source>
</reference>
<name>A0A9D6V3T3_9BACT</name>
<dbReference type="SUPFAM" id="SSF52540">
    <property type="entry name" value="P-loop containing nucleoside triphosphate hydrolases"/>
    <property type="match status" value="1"/>
</dbReference>